<protein>
    <submittedName>
        <fullName evidence="2">Uncharacterized protein</fullName>
    </submittedName>
</protein>
<accession>A0ABV2N428</accession>
<feature type="chain" id="PRO_5047026022" evidence="1">
    <location>
        <begin position="30"/>
        <end position="172"/>
    </location>
</feature>
<evidence type="ECO:0000313" key="2">
    <source>
        <dbReference type="EMBL" id="MET3793804.1"/>
    </source>
</evidence>
<dbReference type="Proteomes" id="UP001549076">
    <property type="component" value="Unassembled WGS sequence"/>
</dbReference>
<organism evidence="2 3">
    <name type="scientific">Aquamicrobium terrae</name>
    <dbReference type="NCBI Taxonomy" id="1324945"/>
    <lineage>
        <taxon>Bacteria</taxon>
        <taxon>Pseudomonadati</taxon>
        <taxon>Pseudomonadota</taxon>
        <taxon>Alphaproteobacteria</taxon>
        <taxon>Hyphomicrobiales</taxon>
        <taxon>Phyllobacteriaceae</taxon>
        <taxon>Aquamicrobium</taxon>
    </lineage>
</organism>
<keyword evidence="3" id="KW-1185">Reference proteome</keyword>
<feature type="signal peptide" evidence="1">
    <location>
        <begin position="1"/>
        <end position="29"/>
    </location>
</feature>
<proteinExistence type="predicted"/>
<sequence length="172" mass="18244">MTAKPVFRRGGPLLGLAALLLAAAPAAHAACPMELSVYGDATDAAGLDFRPTGESMVVTNSFRMNLRIGVQLDGIVMWSEETPRPYASLMYQCPEGDVTGDEIAECTLWEGPVYAAGEDGKVGTIPAERTPAPQTLIFPDLGPTLRQASIFGEDADDARLPGDIFTLKGCQE</sequence>
<dbReference type="RefSeq" id="WP_354198007.1">
    <property type="nucleotide sequence ID" value="NZ_JBEPML010000017.1"/>
</dbReference>
<comment type="caution">
    <text evidence="2">The sequence shown here is derived from an EMBL/GenBank/DDBJ whole genome shotgun (WGS) entry which is preliminary data.</text>
</comment>
<evidence type="ECO:0000256" key="1">
    <source>
        <dbReference type="SAM" id="SignalP"/>
    </source>
</evidence>
<name>A0ABV2N428_9HYPH</name>
<dbReference type="EMBL" id="JBEPML010000017">
    <property type="protein sequence ID" value="MET3793804.1"/>
    <property type="molecule type" value="Genomic_DNA"/>
</dbReference>
<reference evidence="2 3" key="1">
    <citation type="submission" date="2024-06" db="EMBL/GenBank/DDBJ databases">
        <title>Genomic Encyclopedia of Type Strains, Phase IV (KMG-IV): sequencing the most valuable type-strain genomes for metagenomic binning, comparative biology and taxonomic classification.</title>
        <authorList>
            <person name="Goeker M."/>
        </authorList>
    </citation>
    <scope>NUCLEOTIDE SEQUENCE [LARGE SCALE GENOMIC DNA]</scope>
    <source>
        <strain evidence="2 3">DSM 27865</strain>
    </source>
</reference>
<gene>
    <name evidence="2" type="ORF">ABID37_004042</name>
</gene>
<evidence type="ECO:0000313" key="3">
    <source>
        <dbReference type="Proteomes" id="UP001549076"/>
    </source>
</evidence>
<keyword evidence="1" id="KW-0732">Signal</keyword>